<dbReference type="InterPro" id="IPR051785">
    <property type="entry name" value="MMCE/EMCE_epimerase"/>
</dbReference>
<proteinExistence type="predicted"/>
<dbReference type="GO" id="GO:0004493">
    <property type="term" value="F:methylmalonyl-CoA epimerase activity"/>
    <property type="evidence" value="ECO:0007669"/>
    <property type="project" value="TreeGrafter"/>
</dbReference>
<dbReference type="EMBL" id="FXTB01000001">
    <property type="protein sequence ID" value="SMO41660.1"/>
    <property type="molecule type" value="Genomic_DNA"/>
</dbReference>
<reference evidence="3 4" key="1">
    <citation type="submission" date="2017-05" db="EMBL/GenBank/DDBJ databases">
        <authorList>
            <person name="Varghese N."/>
            <person name="Submissions S."/>
        </authorList>
    </citation>
    <scope>NUCLEOTIDE SEQUENCE [LARGE SCALE GENOMIC DNA]</scope>
    <source>
        <strain evidence="3 4">DSM 27040</strain>
    </source>
</reference>
<dbReference type="AlphaFoldDB" id="A0A521B4P0"/>
<evidence type="ECO:0000256" key="1">
    <source>
        <dbReference type="ARBA" id="ARBA00022723"/>
    </source>
</evidence>
<evidence type="ECO:0000313" key="4">
    <source>
        <dbReference type="Proteomes" id="UP000319040"/>
    </source>
</evidence>
<feature type="domain" description="VOC" evidence="2">
    <location>
        <begin position="9"/>
        <end position="149"/>
    </location>
</feature>
<dbReference type="SUPFAM" id="SSF54593">
    <property type="entry name" value="Glyoxalase/Bleomycin resistance protein/Dihydroxybiphenyl dioxygenase"/>
    <property type="match status" value="2"/>
</dbReference>
<dbReference type="Gene3D" id="3.10.180.10">
    <property type="entry name" value="2,3-Dihydroxybiphenyl 1,2-Dioxygenase, domain 1"/>
    <property type="match status" value="2"/>
</dbReference>
<dbReference type="InterPro" id="IPR004360">
    <property type="entry name" value="Glyas_Fos-R_dOase_dom"/>
</dbReference>
<dbReference type="GO" id="GO:0046491">
    <property type="term" value="P:L-methylmalonyl-CoA metabolic process"/>
    <property type="evidence" value="ECO:0007669"/>
    <property type="project" value="TreeGrafter"/>
</dbReference>
<dbReference type="GO" id="GO:0051213">
    <property type="term" value="F:dioxygenase activity"/>
    <property type="evidence" value="ECO:0007669"/>
    <property type="project" value="UniProtKB-KW"/>
</dbReference>
<dbReference type="PANTHER" id="PTHR43048">
    <property type="entry name" value="METHYLMALONYL-COA EPIMERASE"/>
    <property type="match status" value="1"/>
</dbReference>
<dbReference type="InterPro" id="IPR029068">
    <property type="entry name" value="Glyas_Bleomycin-R_OHBP_Dase"/>
</dbReference>
<dbReference type="Proteomes" id="UP000319040">
    <property type="component" value="Unassembled WGS sequence"/>
</dbReference>
<dbReference type="PROSITE" id="PS51819">
    <property type="entry name" value="VOC"/>
    <property type="match status" value="2"/>
</dbReference>
<dbReference type="PANTHER" id="PTHR43048:SF3">
    <property type="entry name" value="METHYLMALONYL-COA EPIMERASE, MITOCHONDRIAL"/>
    <property type="match status" value="1"/>
</dbReference>
<evidence type="ECO:0000259" key="2">
    <source>
        <dbReference type="PROSITE" id="PS51819"/>
    </source>
</evidence>
<organism evidence="3 4">
    <name type="scientific">Saccharicrinis carchari</name>
    <dbReference type="NCBI Taxonomy" id="1168039"/>
    <lineage>
        <taxon>Bacteria</taxon>
        <taxon>Pseudomonadati</taxon>
        <taxon>Bacteroidota</taxon>
        <taxon>Bacteroidia</taxon>
        <taxon>Marinilabiliales</taxon>
        <taxon>Marinilabiliaceae</taxon>
        <taxon>Saccharicrinis</taxon>
    </lineage>
</organism>
<keyword evidence="3" id="KW-0223">Dioxygenase</keyword>
<keyword evidence="4" id="KW-1185">Reference proteome</keyword>
<dbReference type="Pfam" id="PF00903">
    <property type="entry name" value="Glyoxalase"/>
    <property type="match status" value="1"/>
</dbReference>
<keyword evidence="3" id="KW-0560">Oxidoreductase</keyword>
<feature type="domain" description="VOC" evidence="2">
    <location>
        <begin position="162"/>
        <end position="314"/>
    </location>
</feature>
<dbReference type="RefSeq" id="WP_246095419.1">
    <property type="nucleotide sequence ID" value="NZ_FXTB01000001.1"/>
</dbReference>
<sequence>MMTKKNICGIQQIGVGVKNAKEAWKWYRQAFGMDINVFEDTAVAKLMLPYTNGKVYKRYAALAMNMEGGGGFEIWQHSDFEPRPPVFKVQLGDCGVFICKMKCRDVKKAFDKHQEMGLDILGLISNDPQGKLHYYLRDPYNNIFEIVEDKNHYKKQKSVTGGVAGAVIGVSDIEEAKKVYCDILEYSEVVYDKSGSFDDLAPIPGGKEKYRRVLLKHQPRTGPFSKLLGPTQIELVQALERTPRKIYENRIWGELGYIHLCFDIMGMDLLKEEVKRKGFPFTVDSSDGFDMGVAAGQFSYISDPDGTPIEFVETHKLPIIEKLGWYMKLKGRDPKKSLPNWMINTLSFNRVKE</sequence>
<accession>A0A521B4P0</accession>
<dbReference type="GO" id="GO:0046872">
    <property type="term" value="F:metal ion binding"/>
    <property type="evidence" value="ECO:0007669"/>
    <property type="project" value="UniProtKB-KW"/>
</dbReference>
<evidence type="ECO:0000313" key="3">
    <source>
        <dbReference type="EMBL" id="SMO41660.1"/>
    </source>
</evidence>
<dbReference type="InterPro" id="IPR037523">
    <property type="entry name" value="VOC_core"/>
</dbReference>
<name>A0A521B4P0_SACCC</name>
<gene>
    <name evidence="3" type="ORF">SAMN06265379_101668</name>
</gene>
<keyword evidence="1" id="KW-0479">Metal-binding</keyword>
<protein>
    <submittedName>
        <fullName evidence="3">Catechol 2,3-dioxygenase</fullName>
    </submittedName>
</protein>